<proteinExistence type="predicted"/>
<dbReference type="EMBL" id="GHWJ01010177">
    <property type="protein sequence ID" value="NOV42914.1"/>
    <property type="molecule type" value="Transcribed_RNA"/>
</dbReference>
<keyword evidence="1" id="KW-0732">Signal</keyword>
<evidence type="ECO:0000256" key="1">
    <source>
        <dbReference type="SAM" id="SignalP"/>
    </source>
</evidence>
<sequence>MKFSLKINMIFNPLLQIIFTLCLHSLSAQLSAVSSFCHVSEPKYASFFPRLVQIFKHFEYLNKYTVEPLYRRHVPGTILVYYTQGPTYKFSYWRLF</sequence>
<dbReference type="AlphaFoldDB" id="A0A6M2DAM4"/>
<organism evidence="2">
    <name type="scientific">Rhipicephalus microplus</name>
    <name type="common">Cattle tick</name>
    <name type="synonym">Boophilus microplus</name>
    <dbReference type="NCBI Taxonomy" id="6941"/>
    <lineage>
        <taxon>Eukaryota</taxon>
        <taxon>Metazoa</taxon>
        <taxon>Ecdysozoa</taxon>
        <taxon>Arthropoda</taxon>
        <taxon>Chelicerata</taxon>
        <taxon>Arachnida</taxon>
        <taxon>Acari</taxon>
        <taxon>Parasitiformes</taxon>
        <taxon>Ixodida</taxon>
        <taxon>Ixodoidea</taxon>
        <taxon>Ixodidae</taxon>
        <taxon>Rhipicephalinae</taxon>
        <taxon>Rhipicephalus</taxon>
        <taxon>Boophilus</taxon>
    </lineage>
</organism>
<accession>A0A6M2DAM4</accession>
<feature type="chain" id="PRO_5027000663" evidence="1">
    <location>
        <begin position="29"/>
        <end position="96"/>
    </location>
</feature>
<evidence type="ECO:0000313" key="2">
    <source>
        <dbReference type="EMBL" id="NOV42914.1"/>
    </source>
</evidence>
<reference evidence="2" key="1">
    <citation type="submission" date="2019-09" db="EMBL/GenBank/DDBJ databases">
        <title>Organ-specific transcriptomic study of the physiology of the cattle tick, Rhipicephalus microplus.</title>
        <authorList>
            <person name="Tirloni L."/>
            <person name="Braz G."/>
            <person name="Gandara A.C.P."/>
            <person name="Sabadin G.A."/>
            <person name="da Silva R.M."/>
            <person name="Guizzo M.G."/>
            <person name="Machado J.A."/>
            <person name="Costa E.P."/>
            <person name="Gomes H.F."/>
            <person name="Moraes J."/>
            <person name="Mota M.B.S."/>
            <person name="Mesquita R.D."/>
            <person name="Alvarenga P.H."/>
            <person name="Alves F."/>
            <person name="Seixas A."/>
            <person name="da Fonseca R.N."/>
            <person name="Fogaca A."/>
            <person name="Logullo C."/>
            <person name="Tanaka A."/>
            <person name="Daffre S."/>
            <person name="Termignoni C."/>
            <person name="Vaz I.S.Jr."/>
            <person name="Oliveira P.L."/>
            <person name="Ribeiro J.M."/>
        </authorList>
    </citation>
    <scope>NUCLEOTIDE SEQUENCE</scope>
    <source>
        <strain evidence="2">Porto Alegre</strain>
    </source>
</reference>
<feature type="signal peptide" evidence="1">
    <location>
        <begin position="1"/>
        <end position="28"/>
    </location>
</feature>
<protein>
    <submittedName>
        <fullName evidence="2">Putative secreted protein</fullName>
    </submittedName>
</protein>
<name>A0A6M2DAM4_RHIMP</name>